<dbReference type="KEGG" id="gjf:M493_17680"/>
<name>S5Z9V7_GEOG3</name>
<feature type="region of interest" description="Disordered" evidence="1">
    <location>
        <begin position="1"/>
        <end position="45"/>
    </location>
</feature>
<evidence type="ECO:0000313" key="2">
    <source>
        <dbReference type="EMBL" id="AGT33632.1"/>
    </source>
</evidence>
<evidence type="ECO:0000313" key="4">
    <source>
        <dbReference type="Proteomes" id="UP000015500"/>
    </source>
</evidence>
<dbReference type="STRING" id="1921421.M493_17115"/>
<dbReference type="HOGENOM" id="CLU_3200289_0_0_9"/>
<dbReference type="EMBL" id="CP006254">
    <property type="protein sequence ID" value="AGT33632.1"/>
    <property type="molecule type" value="Genomic_DNA"/>
</dbReference>
<dbReference type="EMBL" id="CP006254">
    <property type="protein sequence ID" value="AGT33743.1"/>
    <property type="molecule type" value="Genomic_DNA"/>
</dbReference>
<accession>S5Z9V7</accession>
<keyword evidence="4" id="KW-1185">Reference proteome</keyword>
<reference evidence="2 4" key="1">
    <citation type="journal article" date="2014" name="Genome Announc.">
        <title>Complete Genome Sequence of the Thermophilic Polychlorinated Biphenyl Degrader Geobacillus sp. Strain JF8 (NBRC 109937).</title>
        <authorList>
            <person name="Shintani M."/>
            <person name="Ohtsubo Y."/>
            <person name="Fukuda K."/>
            <person name="Hosoyama A."/>
            <person name="Ohji S."/>
            <person name="Yamazoe A."/>
            <person name="Fujita N."/>
            <person name="Nagata Y."/>
            <person name="Tsuda M."/>
            <person name="Hatta T."/>
            <person name="Kimbara K."/>
        </authorList>
    </citation>
    <scope>NUCLEOTIDE SEQUENCE [LARGE SCALE GENOMIC DNA]</scope>
    <source>
        <strain evidence="2 4">JF8</strain>
    </source>
</reference>
<dbReference type="Proteomes" id="UP000015500">
    <property type="component" value="Chromosome"/>
</dbReference>
<evidence type="ECO:0000256" key="1">
    <source>
        <dbReference type="SAM" id="MobiDB-lite"/>
    </source>
</evidence>
<sequence length="45" mass="4782">MKQIDGRKDCTLTRGGLSGKPSALGNRWSDPTLNGQKSAEVIVPV</sequence>
<evidence type="ECO:0000313" key="3">
    <source>
        <dbReference type="EMBL" id="AGT33743.1"/>
    </source>
</evidence>
<feature type="compositionally biased region" description="Basic and acidic residues" evidence="1">
    <location>
        <begin position="1"/>
        <end position="11"/>
    </location>
</feature>
<proteinExistence type="predicted"/>
<dbReference type="AlphaFoldDB" id="S5Z9V7"/>
<protein>
    <submittedName>
        <fullName evidence="2">Uncharacterized protein</fullName>
    </submittedName>
</protein>
<gene>
    <name evidence="2" type="ORF">M493_17115</name>
    <name evidence="3" type="ORF">M493_17680</name>
</gene>
<dbReference type="KEGG" id="gjf:M493_17115"/>
<organism evidence="2 4">
    <name type="scientific">Geobacillus genomosp. 3</name>
    <dbReference type="NCBI Taxonomy" id="1921421"/>
    <lineage>
        <taxon>Bacteria</taxon>
        <taxon>Bacillati</taxon>
        <taxon>Bacillota</taxon>
        <taxon>Bacilli</taxon>
        <taxon>Bacillales</taxon>
        <taxon>Anoxybacillaceae</taxon>
        <taxon>Geobacillus</taxon>
    </lineage>
</organism>